<proteinExistence type="predicted"/>
<dbReference type="AlphaFoldDB" id="A0A6J4MFZ9"/>
<evidence type="ECO:0000313" key="2">
    <source>
        <dbReference type="EMBL" id="CAA9356980.1"/>
    </source>
</evidence>
<feature type="compositionally biased region" description="Basic residues" evidence="1">
    <location>
        <begin position="1"/>
        <end position="15"/>
    </location>
</feature>
<feature type="compositionally biased region" description="Basic residues" evidence="1">
    <location>
        <begin position="74"/>
        <end position="86"/>
    </location>
</feature>
<name>A0A6J4MFZ9_9ACTN</name>
<dbReference type="EMBL" id="CADCUE010000258">
    <property type="protein sequence ID" value="CAA9356980.1"/>
    <property type="molecule type" value="Genomic_DNA"/>
</dbReference>
<sequence>PLRRPPRPAGRRPGQRRPVGGGQRPHRPRPPHDPAAGRGHAGGRRRAPVGRVRPAAVPGRGARHRAHRGDVRPGRPHAQHPGRRARQAAQDRGGGGQPGVAAGHPGVDRADGGRRRLGQL</sequence>
<reference evidence="2" key="1">
    <citation type="submission" date="2020-02" db="EMBL/GenBank/DDBJ databases">
        <authorList>
            <person name="Meier V. D."/>
        </authorList>
    </citation>
    <scope>NUCLEOTIDE SEQUENCE</scope>
    <source>
        <strain evidence="2">AVDCRST_MAG16</strain>
    </source>
</reference>
<protein>
    <submittedName>
        <fullName evidence="2">Uncharacterized protein</fullName>
    </submittedName>
</protein>
<feature type="non-terminal residue" evidence="2">
    <location>
        <position position="1"/>
    </location>
</feature>
<evidence type="ECO:0000256" key="1">
    <source>
        <dbReference type="SAM" id="MobiDB-lite"/>
    </source>
</evidence>
<gene>
    <name evidence="2" type="ORF">AVDCRST_MAG16-2707</name>
</gene>
<feature type="region of interest" description="Disordered" evidence="1">
    <location>
        <begin position="1"/>
        <end position="120"/>
    </location>
</feature>
<organism evidence="2">
    <name type="scientific">uncultured Frankineae bacterium</name>
    <dbReference type="NCBI Taxonomy" id="437475"/>
    <lineage>
        <taxon>Bacteria</taxon>
        <taxon>Bacillati</taxon>
        <taxon>Actinomycetota</taxon>
        <taxon>Actinomycetes</taxon>
        <taxon>Frankiales</taxon>
        <taxon>environmental samples</taxon>
    </lineage>
</organism>
<feature type="compositionally biased region" description="Low complexity" evidence="1">
    <location>
        <begin position="49"/>
        <end position="60"/>
    </location>
</feature>
<feature type="non-terminal residue" evidence="2">
    <location>
        <position position="120"/>
    </location>
</feature>
<accession>A0A6J4MFZ9</accession>